<evidence type="ECO:0000313" key="2">
    <source>
        <dbReference type="EMBL" id="KAI5069738.1"/>
    </source>
</evidence>
<comment type="caution">
    <text evidence="2">The sequence shown here is derived from an EMBL/GenBank/DDBJ whole genome shotgun (WGS) entry which is preliminary data.</text>
</comment>
<dbReference type="EMBL" id="JABFUD020000015">
    <property type="protein sequence ID" value="KAI5069738.1"/>
    <property type="molecule type" value="Genomic_DNA"/>
</dbReference>
<name>A0A9D4ULY4_ADICA</name>
<proteinExistence type="predicted"/>
<feature type="region of interest" description="Disordered" evidence="1">
    <location>
        <begin position="17"/>
        <end position="40"/>
    </location>
</feature>
<sequence>MFTSMLVVFNVHSGAAPQLHNPLEDSHAQREPGESWIPVSDDINEEDNAREGNAESINWAIMHEHQMMYYAGMEGGAGAATSWEDMHAKAAGEEEVVVSSKKKKTLRRWKKWKKRLKDRILKKLKDIRNSIKKKLKRQKIA</sequence>
<dbReference type="AlphaFoldDB" id="A0A9D4ULY4"/>
<feature type="compositionally biased region" description="Basic and acidic residues" evidence="1">
    <location>
        <begin position="22"/>
        <end position="33"/>
    </location>
</feature>
<reference evidence="2" key="1">
    <citation type="submission" date="2021-01" db="EMBL/GenBank/DDBJ databases">
        <title>Adiantum capillus-veneris genome.</title>
        <authorList>
            <person name="Fang Y."/>
            <person name="Liao Q."/>
        </authorList>
    </citation>
    <scope>NUCLEOTIDE SEQUENCE</scope>
    <source>
        <strain evidence="2">H3</strain>
        <tissue evidence="2">Leaf</tissue>
    </source>
</reference>
<keyword evidence="3" id="KW-1185">Reference proteome</keyword>
<evidence type="ECO:0000313" key="3">
    <source>
        <dbReference type="Proteomes" id="UP000886520"/>
    </source>
</evidence>
<evidence type="ECO:0000256" key="1">
    <source>
        <dbReference type="SAM" id="MobiDB-lite"/>
    </source>
</evidence>
<accession>A0A9D4ULY4</accession>
<organism evidence="2 3">
    <name type="scientific">Adiantum capillus-veneris</name>
    <name type="common">Maidenhair fern</name>
    <dbReference type="NCBI Taxonomy" id="13818"/>
    <lineage>
        <taxon>Eukaryota</taxon>
        <taxon>Viridiplantae</taxon>
        <taxon>Streptophyta</taxon>
        <taxon>Embryophyta</taxon>
        <taxon>Tracheophyta</taxon>
        <taxon>Polypodiopsida</taxon>
        <taxon>Polypodiidae</taxon>
        <taxon>Polypodiales</taxon>
        <taxon>Pteridineae</taxon>
        <taxon>Pteridaceae</taxon>
        <taxon>Vittarioideae</taxon>
        <taxon>Adiantum</taxon>
    </lineage>
</organism>
<gene>
    <name evidence="2" type="ORF">GOP47_0016039</name>
</gene>
<protein>
    <submittedName>
        <fullName evidence="2">Uncharacterized protein</fullName>
    </submittedName>
</protein>
<dbReference type="Proteomes" id="UP000886520">
    <property type="component" value="Chromosome 15"/>
</dbReference>